<keyword evidence="3 4" id="KW-0269">Exonuclease</keyword>
<feature type="domain" description="Calcineurin-like phosphoesterase" evidence="5">
    <location>
        <begin position="3"/>
        <end position="229"/>
    </location>
</feature>
<dbReference type="OrthoDB" id="9773856at2"/>
<gene>
    <name evidence="4" type="primary">sbcD</name>
    <name evidence="6" type="ORF">LPBF_01940</name>
</gene>
<dbReference type="GO" id="GO:0008408">
    <property type="term" value="F:3'-5' exonuclease activity"/>
    <property type="evidence" value="ECO:0007669"/>
    <property type="project" value="InterPro"/>
</dbReference>
<proteinExistence type="inferred from homology"/>
<evidence type="ECO:0000256" key="1">
    <source>
        <dbReference type="ARBA" id="ARBA00022722"/>
    </source>
</evidence>
<dbReference type="GO" id="GO:0006260">
    <property type="term" value="P:DNA replication"/>
    <property type="evidence" value="ECO:0007669"/>
    <property type="project" value="UniProtKB-KW"/>
</dbReference>
<comment type="similarity">
    <text evidence="4">Belongs to the SbcD family.</text>
</comment>
<evidence type="ECO:0000256" key="2">
    <source>
        <dbReference type="ARBA" id="ARBA00022801"/>
    </source>
</evidence>
<dbReference type="PANTHER" id="PTHR30337">
    <property type="entry name" value="COMPONENT OF ATP-DEPENDENT DSDNA EXONUCLEASE"/>
    <property type="match status" value="1"/>
</dbReference>
<dbReference type="Proteomes" id="UP000093510">
    <property type="component" value="Unassembled WGS sequence"/>
</dbReference>
<dbReference type="AlphaFoldDB" id="A0A1B9EA25"/>
<organism evidence="6 7">
    <name type="scientific">Flavobacterium crassostreae</name>
    <dbReference type="NCBI Taxonomy" id="1763534"/>
    <lineage>
        <taxon>Bacteria</taxon>
        <taxon>Pseudomonadati</taxon>
        <taxon>Bacteroidota</taxon>
        <taxon>Flavobacteriia</taxon>
        <taxon>Flavobacteriales</taxon>
        <taxon>Flavobacteriaceae</taxon>
        <taxon>Flavobacterium</taxon>
    </lineage>
</organism>
<evidence type="ECO:0000313" key="7">
    <source>
        <dbReference type="Proteomes" id="UP000093510"/>
    </source>
</evidence>
<dbReference type="CDD" id="cd00840">
    <property type="entry name" value="MPP_Mre11_N"/>
    <property type="match status" value="1"/>
</dbReference>
<dbReference type="SUPFAM" id="SSF56300">
    <property type="entry name" value="Metallo-dependent phosphatases"/>
    <property type="match status" value="1"/>
</dbReference>
<dbReference type="InterPro" id="IPR041796">
    <property type="entry name" value="Mre11_N"/>
</dbReference>
<evidence type="ECO:0000256" key="4">
    <source>
        <dbReference type="RuleBase" id="RU363069"/>
    </source>
</evidence>
<dbReference type="InterPro" id="IPR004843">
    <property type="entry name" value="Calcineurin-like_PHP"/>
</dbReference>
<keyword evidence="1 4" id="KW-0540">Nuclease</keyword>
<evidence type="ECO:0000313" key="6">
    <source>
        <dbReference type="EMBL" id="OCB78804.1"/>
    </source>
</evidence>
<name>A0A1B9EA25_9FLAO</name>
<dbReference type="NCBIfam" id="TIGR00619">
    <property type="entry name" value="sbcd"/>
    <property type="match status" value="1"/>
</dbReference>
<comment type="subunit">
    <text evidence="4">Heterodimer of SbcC and SbcD.</text>
</comment>
<keyword evidence="2 4" id="KW-0378">Hydrolase</keyword>
<dbReference type="InterPro" id="IPR029052">
    <property type="entry name" value="Metallo-depent_PP-like"/>
</dbReference>
<dbReference type="InterPro" id="IPR004593">
    <property type="entry name" value="SbcD"/>
</dbReference>
<dbReference type="EMBL" id="LVEP01000002">
    <property type="protein sequence ID" value="OCB78804.1"/>
    <property type="molecule type" value="Genomic_DNA"/>
</dbReference>
<comment type="function">
    <text evidence="4">SbcCD cleaves DNA hairpin structures. These structures can inhibit DNA replication and are intermediates in certain DNA recombination reactions. The complex acts as a 3'-&gt;5' double strand exonuclease that can open hairpins. It also has a 5' single-strand endonuclease activity.</text>
</comment>
<dbReference type="RefSeq" id="WP_078055238.1">
    <property type="nucleotide sequence ID" value="NZ_CP017688.1"/>
</dbReference>
<evidence type="ECO:0000256" key="3">
    <source>
        <dbReference type="ARBA" id="ARBA00022839"/>
    </source>
</evidence>
<dbReference type="PANTHER" id="PTHR30337:SF0">
    <property type="entry name" value="NUCLEASE SBCCD SUBUNIT D"/>
    <property type="match status" value="1"/>
</dbReference>
<comment type="caution">
    <text evidence="6">The sequence shown here is derived from an EMBL/GenBank/DDBJ whole genome shotgun (WGS) entry which is preliminary data.</text>
</comment>
<keyword evidence="4" id="KW-0233">DNA recombination</keyword>
<reference evidence="6 7" key="1">
    <citation type="submission" date="2016-03" db="EMBL/GenBank/DDBJ databases">
        <authorList>
            <person name="Ploux O."/>
        </authorList>
    </citation>
    <scope>NUCLEOTIDE SEQUENCE [LARGE SCALE GENOMIC DNA]</scope>
    <source>
        <strain evidence="6 7">LPB0076</strain>
    </source>
</reference>
<dbReference type="STRING" id="1763534.GCA_001831475_01571"/>
<evidence type="ECO:0000259" key="5">
    <source>
        <dbReference type="Pfam" id="PF00149"/>
    </source>
</evidence>
<protein>
    <recommendedName>
        <fullName evidence="4">Nuclease SbcCD subunit D</fullName>
    </recommendedName>
</protein>
<dbReference type="GO" id="GO:0006310">
    <property type="term" value="P:DNA recombination"/>
    <property type="evidence" value="ECO:0007669"/>
    <property type="project" value="UniProtKB-KW"/>
</dbReference>
<dbReference type="GO" id="GO:0004519">
    <property type="term" value="F:endonuclease activity"/>
    <property type="evidence" value="ECO:0007669"/>
    <property type="project" value="UniProtKB-KW"/>
</dbReference>
<dbReference type="Gene3D" id="3.60.21.10">
    <property type="match status" value="1"/>
</dbReference>
<accession>A0A1B9EA25</accession>
<dbReference type="InterPro" id="IPR050535">
    <property type="entry name" value="DNA_Repair-Maintenance_Comp"/>
</dbReference>
<keyword evidence="7" id="KW-1185">Reference proteome</keyword>
<dbReference type="Pfam" id="PF00149">
    <property type="entry name" value="Metallophos"/>
    <property type="match status" value="1"/>
</dbReference>
<sequence length="405" mass="44997">MNIKILHTADWHIGKQLLKTDFAKDMDLFLDWLLDCIQQNNITILLMSGDLFDQANPSQAAMAQYYGFLKRLLPLNCKIVLTGGNHDSPQVLNAPKELLEILDIKVVGGVPENLADLFLEVSLGNQKVVLAAVPFLRDKDIRNAAPGESYEDKVALTKDGIANYFAKVTTHYNTYYNKIPFVVMAHLYAQGASVSDSEREIQIGNQAGVAASVFGEEPHYVALGHIHRPQMVGKPNIRYSGSPIALSFSEKKDIKEVVILELIEDNFTINTLAVPKFRKLVSLKGTIEEVTQKIASYSTDSVLTDLAELIIEEETENIAHIKALEDLLTSEPNDELQILKGSITFKNTVLGTSKLLSKGEAINDFLPVQLFEKRIQQDQSIEDATELVAAFKEILETLHTTDTSE</sequence>
<keyword evidence="4" id="KW-0235">DNA replication</keyword>
<keyword evidence="4" id="KW-0255">Endonuclease</keyword>